<evidence type="ECO:0000256" key="7">
    <source>
        <dbReference type="ARBA" id="ARBA00022946"/>
    </source>
</evidence>
<dbReference type="Pfam" id="PF00004">
    <property type="entry name" value="AAA"/>
    <property type="match status" value="1"/>
</dbReference>
<keyword evidence="6 11" id="KW-0067">ATP-binding</keyword>
<dbReference type="GO" id="GO:0043565">
    <property type="term" value="F:sequence-specific DNA binding"/>
    <property type="evidence" value="ECO:0007669"/>
    <property type="project" value="UniProtKB-UniRule"/>
</dbReference>
<organism evidence="16 17">
    <name type="scientific">Cutaneotrichosporon oleaginosum</name>
    <dbReference type="NCBI Taxonomy" id="879819"/>
    <lineage>
        <taxon>Eukaryota</taxon>
        <taxon>Fungi</taxon>
        <taxon>Dikarya</taxon>
        <taxon>Basidiomycota</taxon>
        <taxon>Agaricomycotina</taxon>
        <taxon>Tremellomycetes</taxon>
        <taxon>Trichosporonales</taxon>
        <taxon>Trichosporonaceae</taxon>
        <taxon>Cutaneotrichosporon</taxon>
    </lineage>
</organism>
<evidence type="ECO:0000256" key="10">
    <source>
        <dbReference type="ARBA" id="ARBA00050665"/>
    </source>
</evidence>
<dbReference type="FunFam" id="3.40.50.300:FF:000021">
    <property type="entry name" value="Lon protease homolog"/>
    <property type="match status" value="1"/>
</dbReference>
<keyword evidence="4 11" id="KW-0378">Hydrolase</keyword>
<dbReference type="InterPro" id="IPR003111">
    <property type="entry name" value="Lon_prtase_N"/>
</dbReference>
<comment type="similarity">
    <text evidence="11 12">Belongs to the peptidase S16 family.</text>
</comment>
<evidence type="ECO:0000256" key="13">
    <source>
        <dbReference type="SAM" id="MobiDB-lite"/>
    </source>
</evidence>
<keyword evidence="2 11" id="KW-0645">Protease</keyword>
<dbReference type="EC" id="3.4.21.53" evidence="11"/>
<dbReference type="InterPro" id="IPR003959">
    <property type="entry name" value="ATPase_AAA_core"/>
</dbReference>
<keyword evidence="8 11" id="KW-0238">DNA-binding</keyword>
<dbReference type="SUPFAM" id="SSF52540">
    <property type="entry name" value="P-loop containing nucleoside triphosphate hydrolases"/>
    <property type="match status" value="1"/>
</dbReference>
<protein>
    <recommendedName>
        <fullName evidence="11">Lon protease homolog, mitochondrial</fullName>
        <ecNumber evidence="11">3.4.21.53</ecNumber>
    </recommendedName>
</protein>
<dbReference type="NCBIfam" id="TIGR00763">
    <property type="entry name" value="lon"/>
    <property type="match status" value="1"/>
</dbReference>
<dbReference type="InterPro" id="IPR027417">
    <property type="entry name" value="P-loop_NTPase"/>
</dbReference>
<dbReference type="GO" id="GO:0004252">
    <property type="term" value="F:serine-type endopeptidase activity"/>
    <property type="evidence" value="ECO:0007669"/>
    <property type="project" value="UniProtKB-UniRule"/>
</dbReference>
<dbReference type="PANTHER" id="PTHR43718">
    <property type="entry name" value="LON PROTEASE"/>
    <property type="match status" value="1"/>
</dbReference>
<dbReference type="GO" id="GO:0051131">
    <property type="term" value="P:chaperone-mediated protein complex assembly"/>
    <property type="evidence" value="ECO:0007669"/>
    <property type="project" value="UniProtKB-UniRule"/>
</dbReference>
<evidence type="ECO:0000259" key="15">
    <source>
        <dbReference type="PROSITE" id="PS51787"/>
    </source>
</evidence>
<feature type="active site" evidence="11 12">
    <location>
        <position position="1045"/>
    </location>
</feature>
<evidence type="ECO:0000313" key="16">
    <source>
        <dbReference type="EMBL" id="KLT39475.1"/>
    </source>
</evidence>
<dbReference type="RefSeq" id="XP_018275966.1">
    <property type="nucleotide sequence ID" value="XM_018424294.1"/>
</dbReference>
<reference evidence="16 17" key="1">
    <citation type="submission" date="2015-03" db="EMBL/GenBank/DDBJ databases">
        <title>Genomics and transcriptomics of the oil-accumulating basidiomycete yeast T. oleaginosus allow insights into substrate utilization and the diverse evolutionary trajectories of mating systems in fungi.</title>
        <authorList>
            <consortium name="DOE Joint Genome Institute"/>
            <person name="Kourist R."/>
            <person name="Kracht O."/>
            <person name="Bracharz F."/>
            <person name="Lipzen A."/>
            <person name="Nolan M."/>
            <person name="Ohm R."/>
            <person name="Grigoriev I."/>
            <person name="Sun S."/>
            <person name="Heitman J."/>
            <person name="Bruck T."/>
            <person name="Nowrousian M."/>
        </authorList>
    </citation>
    <scope>NUCLEOTIDE SEQUENCE [LARGE SCALE GENOMIC DNA]</scope>
    <source>
        <strain evidence="16 17">IBC0246</strain>
    </source>
</reference>
<dbReference type="GO" id="GO:0004176">
    <property type="term" value="F:ATP-dependent peptidase activity"/>
    <property type="evidence" value="ECO:0007669"/>
    <property type="project" value="UniProtKB-UniRule"/>
</dbReference>
<dbReference type="Gene3D" id="1.20.58.1480">
    <property type="match status" value="1"/>
</dbReference>
<dbReference type="InterPro" id="IPR020568">
    <property type="entry name" value="Ribosomal_Su5_D2-typ_SF"/>
</dbReference>
<dbReference type="InterPro" id="IPR004815">
    <property type="entry name" value="Lon_bac/euk-typ"/>
</dbReference>
<dbReference type="GO" id="GO:0005759">
    <property type="term" value="C:mitochondrial matrix"/>
    <property type="evidence" value="ECO:0007669"/>
    <property type="project" value="UniProtKB-SubCell"/>
</dbReference>
<feature type="compositionally biased region" description="Low complexity" evidence="13">
    <location>
        <begin position="126"/>
        <end position="141"/>
    </location>
</feature>
<dbReference type="Pfam" id="PF22667">
    <property type="entry name" value="Lon_lid"/>
    <property type="match status" value="1"/>
</dbReference>
<evidence type="ECO:0000313" key="17">
    <source>
        <dbReference type="Proteomes" id="UP000053611"/>
    </source>
</evidence>
<dbReference type="InterPro" id="IPR015947">
    <property type="entry name" value="PUA-like_sf"/>
</dbReference>
<dbReference type="STRING" id="879819.A0A0J0XEH3"/>
<dbReference type="GO" id="GO:0070407">
    <property type="term" value="P:oxidation-dependent protein catabolic process"/>
    <property type="evidence" value="ECO:0007669"/>
    <property type="project" value="UniProtKB-UniRule"/>
</dbReference>
<dbReference type="PROSITE" id="PS51787">
    <property type="entry name" value="LON_N"/>
    <property type="match status" value="1"/>
</dbReference>
<feature type="compositionally biased region" description="Basic and acidic residues" evidence="13">
    <location>
        <begin position="831"/>
        <end position="840"/>
    </location>
</feature>
<evidence type="ECO:0000256" key="6">
    <source>
        <dbReference type="ARBA" id="ARBA00022840"/>
    </source>
</evidence>
<evidence type="ECO:0000256" key="11">
    <source>
        <dbReference type="HAMAP-Rule" id="MF_03120"/>
    </source>
</evidence>
<dbReference type="FunFam" id="1.10.8.60:FF:000113">
    <property type="entry name" value="Lon protease homolog, mitochondrial"/>
    <property type="match status" value="1"/>
</dbReference>
<feature type="domain" description="Lon N-terminal" evidence="15">
    <location>
        <begin position="170"/>
        <end position="458"/>
    </location>
</feature>
<dbReference type="GeneID" id="28984897"/>
<dbReference type="PROSITE" id="PS51786">
    <property type="entry name" value="LON_PROTEOLYTIC"/>
    <property type="match status" value="1"/>
</dbReference>
<keyword evidence="5 11" id="KW-0720">Serine protease</keyword>
<dbReference type="GO" id="GO:0016887">
    <property type="term" value="F:ATP hydrolysis activity"/>
    <property type="evidence" value="ECO:0007669"/>
    <property type="project" value="UniProtKB-UniRule"/>
</dbReference>
<dbReference type="PRINTS" id="PR00830">
    <property type="entry name" value="ENDOLAPTASE"/>
</dbReference>
<dbReference type="PANTHER" id="PTHR43718:SF2">
    <property type="entry name" value="LON PROTEASE HOMOLOG, MITOCHONDRIAL"/>
    <property type="match status" value="1"/>
</dbReference>
<feature type="region of interest" description="Disordered" evidence="13">
    <location>
        <begin position="280"/>
        <end position="340"/>
    </location>
</feature>
<evidence type="ECO:0000256" key="1">
    <source>
        <dbReference type="ARBA" id="ARBA00004305"/>
    </source>
</evidence>
<keyword evidence="17" id="KW-1185">Reference proteome</keyword>
<evidence type="ECO:0000256" key="2">
    <source>
        <dbReference type="ARBA" id="ARBA00022670"/>
    </source>
</evidence>
<dbReference type="Pfam" id="PF02190">
    <property type="entry name" value="LON_substr_bdg"/>
    <property type="match status" value="1"/>
</dbReference>
<dbReference type="GO" id="GO:0034599">
    <property type="term" value="P:cellular response to oxidative stress"/>
    <property type="evidence" value="ECO:0007669"/>
    <property type="project" value="UniProtKB-UniRule"/>
</dbReference>
<keyword evidence="3 11" id="KW-0547">Nucleotide-binding</keyword>
<dbReference type="InterPro" id="IPR008269">
    <property type="entry name" value="Lon_proteolytic"/>
</dbReference>
<dbReference type="InterPro" id="IPR046336">
    <property type="entry name" value="Lon_prtase_N_sf"/>
</dbReference>
<evidence type="ECO:0000259" key="14">
    <source>
        <dbReference type="PROSITE" id="PS51786"/>
    </source>
</evidence>
<gene>
    <name evidence="11" type="primary">PIM1</name>
    <name evidence="16" type="ORF">CC85DRAFT_288527</name>
</gene>
<dbReference type="Gene3D" id="3.40.50.300">
    <property type="entry name" value="P-loop containing nucleotide triphosphate hydrolases"/>
    <property type="match status" value="1"/>
</dbReference>
<comment type="function">
    <text evidence="11">ATP-dependent serine protease that mediates the selective degradation of misfolded, unassembled or oxidatively damaged polypeptides as well as certain short-lived regulatory proteins in the mitochondrial matrix. May also have a chaperone function in the assembly of inner membrane protein complexes. Participates in the regulation of mitochondrial gene expression and in the maintenance of the integrity of the mitochondrial genome. Binds to mitochondrial DNA in a site-specific manner.</text>
</comment>
<dbReference type="FunFam" id="3.30.230.10:FF:000019">
    <property type="entry name" value="Lon protease homolog 2, peroxisomal"/>
    <property type="match status" value="1"/>
</dbReference>
<comment type="subcellular location">
    <subcellularLocation>
        <location evidence="1 11">Mitochondrion matrix</location>
    </subcellularLocation>
</comment>
<evidence type="ECO:0000256" key="4">
    <source>
        <dbReference type="ARBA" id="ARBA00022801"/>
    </source>
</evidence>
<keyword evidence="7" id="KW-0809">Transit peptide</keyword>
<sequence>MLPFRAAARSAPRRLTAAAPAALRAATAAPVAGPSRLASDYLQHSRPSLSRALHATRASFKDKRWVNSALKEDKDAKEKDEEGKEGEAAAEEAVEAEEGKEAEEKRGVAKEDKAGKEGEAAEVRAKSSSSSGTSAPMSSSKGSGGTPPPGGKGGSKEIAKPSIPDVYPQVLALPITRRPLFPGFYKAVTITSPAVIKAIRELITHGQPYIGAFLLKDSDSDSDVITSMDQVHPVGVFAQITSVFSSADQNRQPDNEDPDKPETLTAVLYPHRRIHIDELVTPSSAPPAPPAAHEVAESEEKAEAEVASFEKDVPSVEETREALHEGEVEGEDGDVVEPSKPTSQIGFLHPLVPEISLTNVSNLDLEPYKKDSQVVRAIMGEILAVFKEIAQLQPIFREQIASFTMSNSAANVFDEPDKLADFAAAVSTGDVHDLQSVLESLNVEDRLQKALLILKKELINAQLQSKISRDVESKIQKRQREYYLMEQLKGIKKELGMESDGKDKLVERFKEKASKLAMPEGVKKVFDEELNKLVHLEPAASEFNVTRNYLDWLTQIPWGVHSSENFNIAHATKVLDEDHYGLKDVKDRILEFLAVGKLRGTVEGKIICLSGPPGVGKTSIGKSIARALGRQFFRFSVGGLTDVAEIKGHRRTYIGAMPGKPIQALKKVAVENPLILIDEIDKLGRGHNGDPASALLEMLDPEQNSSFLDHYMDVPVDLSRVLFVCTANVLETIPAPLLDRMEVIEVNGYVQAEKVNIADKYLSPQAKEASGLKDVDIEITPEAIETLIRWYCRESGVRNLKKHIDKVYRKAAFKIVNDLGEEALPEPAAEIPKEEVKEGEVETQTPDAKPKSERLPGDEKSDAAETTKTTTAVRQPLTVPEGIHVRVGVDNLKDYVGPPVYHKDRLYNKAPPAGVSTGLGYLGNGSGSVMPIEVTSMPGKGGLQLTGKLGEVIRESAQIALSWVKSNAFLLGITKSEADLTVNDRDIHLHMPEGGIGKEGPSAGTAILTAFVSLLTKTPVDPDVAMTGEISLHGQVLPVGGLKEKILAAHRAGIKKLVVPLACKSDIDENVPASVKEGIEFVFVDDVRQVLAEVFRGTDVAARWRETLPSEAPVRAVEEAQIAASA</sequence>
<accession>A0A0J0XEH3</accession>
<dbReference type="HAMAP" id="MF_03120">
    <property type="entry name" value="lonm_euk"/>
    <property type="match status" value="1"/>
</dbReference>
<dbReference type="GO" id="GO:0007005">
    <property type="term" value="P:mitochondrion organization"/>
    <property type="evidence" value="ECO:0007669"/>
    <property type="project" value="TreeGrafter"/>
</dbReference>
<dbReference type="Gene3D" id="3.30.230.10">
    <property type="match status" value="1"/>
</dbReference>
<dbReference type="FunFam" id="2.30.130.40:FF:000010">
    <property type="entry name" value="Lon protease homolog, mitochondrial"/>
    <property type="match status" value="1"/>
</dbReference>
<dbReference type="GO" id="GO:0003697">
    <property type="term" value="F:single-stranded DNA binding"/>
    <property type="evidence" value="ECO:0007669"/>
    <property type="project" value="TreeGrafter"/>
</dbReference>
<evidence type="ECO:0000256" key="3">
    <source>
        <dbReference type="ARBA" id="ARBA00022741"/>
    </source>
</evidence>
<keyword evidence="9 11" id="KW-0496">Mitochondrion</keyword>
<dbReference type="Gene3D" id="1.10.8.60">
    <property type="match status" value="1"/>
</dbReference>
<dbReference type="CDD" id="cd19500">
    <property type="entry name" value="RecA-like_Lon"/>
    <property type="match status" value="1"/>
</dbReference>
<evidence type="ECO:0000256" key="5">
    <source>
        <dbReference type="ARBA" id="ARBA00022825"/>
    </source>
</evidence>
<feature type="compositionally biased region" description="Basic and acidic residues" evidence="13">
    <location>
        <begin position="59"/>
        <end position="87"/>
    </location>
</feature>
<dbReference type="InterPro" id="IPR027503">
    <property type="entry name" value="Lonm_euk"/>
</dbReference>
<feature type="binding site" evidence="11">
    <location>
        <begin position="611"/>
        <end position="618"/>
    </location>
    <ligand>
        <name>ATP</name>
        <dbReference type="ChEBI" id="CHEBI:30616"/>
    </ligand>
</feature>
<feature type="compositionally biased region" description="Low complexity" evidence="13">
    <location>
        <begin position="1"/>
        <end position="36"/>
    </location>
</feature>
<evidence type="ECO:0000256" key="9">
    <source>
        <dbReference type="ARBA" id="ARBA00023128"/>
    </source>
</evidence>
<evidence type="ECO:0000256" key="8">
    <source>
        <dbReference type="ARBA" id="ARBA00023125"/>
    </source>
</evidence>
<dbReference type="SUPFAM" id="SSF54211">
    <property type="entry name" value="Ribosomal protein S5 domain 2-like"/>
    <property type="match status" value="1"/>
</dbReference>
<dbReference type="InterPro" id="IPR027065">
    <property type="entry name" value="Lon_Prtase"/>
</dbReference>
<proteinExistence type="inferred from homology"/>
<dbReference type="Gene3D" id="2.30.130.40">
    <property type="entry name" value="LON domain-like"/>
    <property type="match status" value="1"/>
</dbReference>
<dbReference type="SUPFAM" id="SSF88697">
    <property type="entry name" value="PUA domain-like"/>
    <property type="match status" value="1"/>
</dbReference>
<dbReference type="FunFam" id="1.20.5.5270:FF:000001">
    <property type="entry name" value="Lon protease homolog, mitochondrial"/>
    <property type="match status" value="1"/>
</dbReference>
<dbReference type="GO" id="GO:0006515">
    <property type="term" value="P:protein quality control for misfolded or incompletely synthesized proteins"/>
    <property type="evidence" value="ECO:0007669"/>
    <property type="project" value="UniProtKB-UniRule"/>
</dbReference>
<dbReference type="Gene3D" id="1.20.5.5270">
    <property type="match status" value="1"/>
</dbReference>
<feature type="region of interest" description="Disordered" evidence="13">
    <location>
        <begin position="826"/>
        <end position="875"/>
    </location>
</feature>
<feature type="domain" description="Lon proteolytic" evidence="14">
    <location>
        <begin position="910"/>
        <end position="1097"/>
    </location>
</feature>
<dbReference type="InterPro" id="IPR003593">
    <property type="entry name" value="AAA+_ATPase"/>
</dbReference>
<evidence type="ECO:0000256" key="12">
    <source>
        <dbReference type="PROSITE-ProRule" id="PRU01122"/>
    </source>
</evidence>
<dbReference type="InterPro" id="IPR014721">
    <property type="entry name" value="Ribsml_uS5_D2-typ_fold_subgr"/>
</dbReference>
<dbReference type="EMBL" id="KQ087258">
    <property type="protein sequence ID" value="KLT39475.1"/>
    <property type="molecule type" value="Genomic_DNA"/>
</dbReference>
<comment type="subunit">
    <text evidence="11">Homohexamer or homoheptamer. Organized in a ring with a central cavity.</text>
</comment>
<dbReference type="SMART" id="SM00382">
    <property type="entry name" value="AAA"/>
    <property type="match status" value="1"/>
</dbReference>
<dbReference type="GO" id="GO:0005524">
    <property type="term" value="F:ATP binding"/>
    <property type="evidence" value="ECO:0007669"/>
    <property type="project" value="UniProtKB-UniRule"/>
</dbReference>
<dbReference type="AlphaFoldDB" id="A0A0J0XEH3"/>
<dbReference type="SMART" id="SM00464">
    <property type="entry name" value="LON"/>
    <property type="match status" value="1"/>
</dbReference>
<feature type="compositionally biased region" description="Basic and acidic residues" evidence="13">
    <location>
        <begin position="848"/>
        <end position="865"/>
    </location>
</feature>
<dbReference type="Proteomes" id="UP000053611">
    <property type="component" value="Unassembled WGS sequence"/>
</dbReference>
<feature type="region of interest" description="Disordered" evidence="13">
    <location>
        <begin position="1"/>
        <end position="161"/>
    </location>
</feature>
<comment type="catalytic activity">
    <reaction evidence="10 11">
        <text>Hydrolysis of proteins in presence of ATP.</text>
        <dbReference type="EC" id="3.4.21.53"/>
    </reaction>
</comment>
<dbReference type="InterPro" id="IPR054594">
    <property type="entry name" value="Lon_lid"/>
</dbReference>
<feature type="active site" evidence="11 12">
    <location>
        <position position="1002"/>
    </location>
</feature>
<dbReference type="OrthoDB" id="2411602at2759"/>
<feature type="compositionally biased region" description="Basic and acidic residues" evidence="13">
    <location>
        <begin position="294"/>
        <end position="327"/>
    </location>
</feature>
<dbReference type="Pfam" id="PF05362">
    <property type="entry name" value="Lon_C"/>
    <property type="match status" value="1"/>
</dbReference>
<feature type="compositionally biased region" description="Basic and acidic residues" evidence="13">
    <location>
        <begin position="97"/>
        <end position="125"/>
    </location>
</feature>
<name>A0A0J0XEH3_9TREE</name>